<evidence type="ECO:0000256" key="7">
    <source>
        <dbReference type="ARBA" id="ARBA00022801"/>
    </source>
</evidence>
<dbReference type="FunFam" id="2.40.10.10:FF:000028">
    <property type="entry name" value="Serine protease easter"/>
    <property type="match status" value="1"/>
</dbReference>
<evidence type="ECO:0000256" key="12">
    <source>
        <dbReference type="ARBA" id="ARBA00023157"/>
    </source>
</evidence>
<evidence type="ECO:0000256" key="11">
    <source>
        <dbReference type="ARBA" id="ARBA00023145"/>
    </source>
</evidence>
<evidence type="ECO:0000256" key="6">
    <source>
        <dbReference type="ARBA" id="ARBA00022729"/>
    </source>
</evidence>
<comment type="subcellular location">
    <subcellularLocation>
        <location evidence="1">Secreted</location>
    </subcellularLocation>
</comment>
<dbReference type="AlphaFoldDB" id="A0A2C9GV94"/>
<dbReference type="PRINTS" id="PR00722">
    <property type="entry name" value="CHYMOTRYPSIN"/>
</dbReference>
<evidence type="ECO:0000313" key="17">
    <source>
        <dbReference type="EnsemblMetazoa" id="ADIR016022-PA"/>
    </source>
</evidence>
<feature type="chain" id="PRO_5013310866" description="Peptidase S1 domain-containing protein" evidence="15">
    <location>
        <begin position="31"/>
        <end position="278"/>
    </location>
</feature>
<dbReference type="EnsemblMetazoa" id="ADIR016022-RA">
    <property type="protein sequence ID" value="ADIR016022-PA"/>
    <property type="gene ID" value="ADIR016022"/>
</dbReference>
<comment type="similarity">
    <text evidence="14">Belongs to the peptidase S1 family. CLIP subfamily.</text>
</comment>
<name>A0A2C9GV94_9DIPT</name>
<accession>A0A2C9GV94</accession>
<evidence type="ECO:0000256" key="3">
    <source>
        <dbReference type="ARBA" id="ARBA00022588"/>
    </source>
</evidence>
<dbReference type="InterPro" id="IPR009003">
    <property type="entry name" value="Peptidase_S1_PA"/>
</dbReference>
<keyword evidence="2" id="KW-0964">Secreted</keyword>
<dbReference type="Proteomes" id="UP000075884">
    <property type="component" value="Unassembled WGS sequence"/>
</dbReference>
<sequence length="278" mass="30577">MMTYRERVSVSGSSLSSLCLLIFSLQSALAIYGGQETEIDEFPWTALIEYQRGDVNSTYLCAGSLISERYIVTAATCVAGIPQNLKIKRVRLGEWDLGSTNDCQNNRCSSAPIDVAIEKIVTHADYSKRSKLHDIALIRLAHDVQYSETVRPIELPKNESLGGSAVATGWGRTEMTSTAQKKLKVEMDIMSLEECAPLYNRFNVELKQTHLCAGGQEAKDTCQGDTGGPLMQKHADTWYLVGIVSFGPSMCGAAGVPGVYTNVAEYVNWIQHNIQNRN</sequence>
<keyword evidence="6 15" id="KW-0732">Signal</keyword>
<dbReference type="InterPro" id="IPR043504">
    <property type="entry name" value="Peptidase_S1_PA_chymotrypsin"/>
</dbReference>
<evidence type="ECO:0000256" key="1">
    <source>
        <dbReference type="ARBA" id="ARBA00004613"/>
    </source>
</evidence>
<dbReference type="CDD" id="cd00190">
    <property type="entry name" value="Tryp_SPc"/>
    <property type="match status" value="1"/>
</dbReference>
<dbReference type="InterPro" id="IPR001314">
    <property type="entry name" value="Peptidase_S1A"/>
</dbReference>
<dbReference type="VEuPathDB" id="VectorBase:ADIR016022"/>
<feature type="domain" description="Peptidase S1" evidence="16">
    <location>
        <begin position="31"/>
        <end position="275"/>
    </location>
</feature>
<dbReference type="SMART" id="SM00020">
    <property type="entry name" value="Tryp_SPc"/>
    <property type="match status" value="1"/>
</dbReference>
<evidence type="ECO:0000259" key="16">
    <source>
        <dbReference type="PROSITE" id="PS50240"/>
    </source>
</evidence>
<keyword evidence="10" id="KW-0391">Immunity</keyword>
<dbReference type="Pfam" id="PF00089">
    <property type="entry name" value="Trypsin"/>
    <property type="match status" value="1"/>
</dbReference>
<keyword evidence="11" id="KW-0865">Zymogen</keyword>
<dbReference type="GO" id="GO:0006508">
    <property type="term" value="P:proteolysis"/>
    <property type="evidence" value="ECO:0007669"/>
    <property type="project" value="UniProtKB-KW"/>
</dbReference>
<reference evidence="17" key="2">
    <citation type="submission" date="2020-05" db="UniProtKB">
        <authorList>
            <consortium name="EnsemblMetazoa"/>
        </authorList>
    </citation>
    <scope>IDENTIFICATION</scope>
    <source>
        <strain evidence="17">WRAIR2</strain>
    </source>
</reference>
<keyword evidence="7" id="KW-0378">Hydrolase</keyword>
<evidence type="ECO:0000256" key="9">
    <source>
        <dbReference type="ARBA" id="ARBA00022837"/>
    </source>
</evidence>
<keyword evidence="9" id="KW-0106">Calcium</keyword>
<organism evidence="17 18">
    <name type="scientific">Anopheles dirus</name>
    <dbReference type="NCBI Taxonomy" id="7168"/>
    <lineage>
        <taxon>Eukaryota</taxon>
        <taxon>Metazoa</taxon>
        <taxon>Ecdysozoa</taxon>
        <taxon>Arthropoda</taxon>
        <taxon>Hexapoda</taxon>
        <taxon>Insecta</taxon>
        <taxon>Pterygota</taxon>
        <taxon>Neoptera</taxon>
        <taxon>Endopterygota</taxon>
        <taxon>Diptera</taxon>
        <taxon>Nematocera</taxon>
        <taxon>Culicoidea</taxon>
        <taxon>Culicidae</taxon>
        <taxon>Anophelinae</taxon>
        <taxon>Anopheles</taxon>
    </lineage>
</organism>
<evidence type="ECO:0000256" key="15">
    <source>
        <dbReference type="SAM" id="SignalP"/>
    </source>
</evidence>
<dbReference type="GO" id="GO:0045087">
    <property type="term" value="P:innate immune response"/>
    <property type="evidence" value="ECO:0007669"/>
    <property type="project" value="UniProtKB-KW"/>
</dbReference>
<evidence type="ECO:0000313" key="18">
    <source>
        <dbReference type="Proteomes" id="UP000075884"/>
    </source>
</evidence>
<dbReference type="SUPFAM" id="SSF50494">
    <property type="entry name" value="Trypsin-like serine proteases"/>
    <property type="match status" value="1"/>
</dbReference>
<proteinExistence type="inferred from homology"/>
<keyword evidence="12" id="KW-1015">Disulfide bond</keyword>
<keyword evidence="13" id="KW-0325">Glycoprotein</keyword>
<protein>
    <recommendedName>
        <fullName evidence="16">Peptidase S1 domain-containing protein</fullName>
    </recommendedName>
</protein>
<evidence type="ECO:0000256" key="8">
    <source>
        <dbReference type="ARBA" id="ARBA00022825"/>
    </source>
</evidence>
<keyword evidence="4" id="KW-0645">Protease</keyword>
<keyword evidence="5" id="KW-0479">Metal-binding</keyword>
<dbReference type="GO" id="GO:0005576">
    <property type="term" value="C:extracellular region"/>
    <property type="evidence" value="ECO:0007669"/>
    <property type="project" value="UniProtKB-SubCell"/>
</dbReference>
<dbReference type="InterPro" id="IPR051487">
    <property type="entry name" value="Ser/Thr_Proteases_Immune/Dev"/>
</dbReference>
<evidence type="ECO:0000256" key="13">
    <source>
        <dbReference type="ARBA" id="ARBA00023180"/>
    </source>
</evidence>
<dbReference type="PANTHER" id="PTHR24256">
    <property type="entry name" value="TRYPTASE-RELATED"/>
    <property type="match status" value="1"/>
</dbReference>
<evidence type="ECO:0000256" key="5">
    <source>
        <dbReference type="ARBA" id="ARBA00022723"/>
    </source>
</evidence>
<evidence type="ECO:0000256" key="14">
    <source>
        <dbReference type="ARBA" id="ARBA00024195"/>
    </source>
</evidence>
<dbReference type="GO" id="GO:0051604">
    <property type="term" value="P:protein maturation"/>
    <property type="evidence" value="ECO:0007669"/>
    <property type="project" value="UniProtKB-ARBA"/>
</dbReference>
<dbReference type="FunFam" id="2.40.10.10:FF:000078">
    <property type="entry name" value="Serine protease H137"/>
    <property type="match status" value="1"/>
</dbReference>
<keyword evidence="18" id="KW-1185">Reference proteome</keyword>
<feature type="signal peptide" evidence="15">
    <location>
        <begin position="1"/>
        <end position="30"/>
    </location>
</feature>
<evidence type="ECO:0000256" key="10">
    <source>
        <dbReference type="ARBA" id="ARBA00022859"/>
    </source>
</evidence>
<evidence type="ECO:0000256" key="4">
    <source>
        <dbReference type="ARBA" id="ARBA00022670"/>
    </source>
</evidence>
<evidence type="ECO:0000256" key="2">
    <source>
        <dbReference type="ARBA" id="ARBA00022525"/>
    </source>
</evidence>
<keyword evidence="8" id="KW-0720">Serine protease</keyword>
<dbReference type="PROSITE" id="PS50240">
    <property type="entry name" value="TRYPSIN_DOM"/>
    <property type="match status" value="1"/>
</dbReference>
<dbReference type="STRING" id="7168.A0A2C9GV94"/>
<dbReference type="GO" id="GO:0046872">
    <property type="term" value="F:metal ion binding"/>
    <property type="evidence" value="ECO:0007669"/>
    <property type="project" value="UniProtKB-KW"/>
</dbReference>
<dbReference type="InterPro" id="IPR001254">
    <property type="entry name" value="Trypsin_dom"/>
</dbReference>
<dbReference type="Gene3D" id="2.40.10.10">
    <property type="entry name" value="Trypsin-like serine proteases"/>
    <property type="match status" value="2"/>
</dbReference>
<dbReference type="GO" id="GO:0004252">
    <property type="term" value="F:serine-type endopeptidase activity"/>
    <property type="evidence" value="ECO:0007669"/>
    <property type="project" value="InterPro"/>
</dbReference>
<keyword evidence="3" id="KW-0399">Innate immunity</keyword>
<reference evidence="18" key="1">
    <citation type="submission" date="2013-03" db="EMBL/GenBank/DDBJ databases">
        <title>The Genome Sequence of Anopheles dirus WRAIR2.</title>
        <authorList>
            <consortium name="The Broad Institute Genomics Platform"/>
            <person name="Neafsey D.E."/>
            <person name="Walton C."/>
            <person name="Walker B."/>
            <person name="Young S.K."/>
            <person name="Zeng Q."/>
            <person name="Gargeya S."/>
            <person name="Fitzgerald M."/>
            <person name="Haas B."/>
            <person name="Abouelleil A."/>
            <person name="Allen A.W."/>
            <person name="Alvarado L."/>
            <person name="Arachchi H.M."/>
            <person name="Berlin A.M."/>
            <person name="Chapman S.B."/>
            <person name="Gainer-Dewar J."/>
            <person name="Goldberg J."/>
            <person name="Griggs A."/>
            <person name="Gujja S."/>
            <person name="Hansen M."/>
            <person name="Howarth C."/>
            <person name="Imamovic A."/>
            <person name="Ireland A."/>
            <person name="Larimer J."/>
            <person name="McCowan C."/>
            <person name="Murphy C."/>
            <person name="Pearson M."/>
            <person name="Poon T.W."/>
            <person name="Priest M."/>
            <person name="Roberts A."/>
            <person name="Saif S."/>
            <person name="Shea T."/>
            <person name="Sisk P."/>
            <person name="Sykes S."/>
            <person name="Wortman J."/>
            <person name="Nusbaum C."/>
            <person name="Birren B."/>
        </authorList>
    </citation>
    <scope>NUCLEOTIDE SEQUENCE [LARGE SCALE GENOMIC DNA]</scope>
    <source>
        <strain evidence="18">WRAIR2</strain>
    </source>
</reference>